<accession>A0AAV7JX88</accession>
<dbReference type="PROSITE" id="PS50217">
    <property type="entry name" value="BZIP"/>
    <property type="match status" value="1"/>
</dbReference>
<dbReference type="InterPro" id="IPR046347">
    <property type="entry name" value="bZIP_sf"/>
</dbReference>
<dbReference type="Proteomes" id="UP001165289">
    <property type="component" value="Unassembled WGS sequence"/>
</dbReference>
<dbReference type="Gene3D" id="1.20.5.170">
    <property type="match status" value="1"/>
</dbReference>
<comment type="caution">
    <text evidence="3">The sequence shown here is derived from an EMBL/GenBank/DDBJ whole genome shotgun (WGS) entry which is preliminary data.</text>
</comment>
<gene>
    <name evidence="3" type="ORF">LOD99_3462</name>
</gene>
<dbReference type="EMBL" id="JAKMXF010000266">
    <property type="protein sequence ID" value="KAI6653567.1"/>
    <property type="molecule type" value="Genomic_DNA"/>
</dbReference>
<name>A0AAV7JX88_9METZ</name>
<evidence type="ECO:0000313" key="3">
    <source>
        <dbReference type="EMBL" id="KAI6653567.1"/>
    </source>
</evidence>
<proteinExistence type="predicted"/>
<reference evidence="3 4" key="1">
    <citation type="journal article" date="2023" name="BMC Biol.">
        <title>The compact genome of the sponge Oopsacas minuta (Hexactinellida) is lacking key metazoan core genes.</title>
        <authorList>
            <person name="Santini S."/>
            <person name="Schenkelaars Q."/>
            <person name="Jourda C."/>
            <person name="Duchesne M."/>
            <person name="Belahbib H."/>
            <person name="Rocher C."/>
            <person name="Selva M."/>
            <person name="Riesgo A."/>
            <person name="Vervoort M."/>
            <person name="Leys S.P."/>
            <person name="Kodjabachian L."/>
            <person name="Le Bivic A."/>
            <person name="Borchiellini C."/>
            <person name="Claverie J.M."/>
            <person name="Renard E."/>
        </authorList>
    </citation>
    <scope>NUCLEOTIDE SEQUENCE [LARGE SCALE GENOMIC DNA]</scope>
    <source>
        <strain evidence="3">SPO-2</strain>
    </source>
</reference>
<keyword evidence="4" id="KW-1185">Reference proteome</keyword>
<organism evidence="3 4">
    <name type="scientific">Oopsacas minuta</name>
    <dbReference type="NCBI Taxonomy" id="111878"/>
    <lineage>
        <taxon>Eukaryota</taxon>
        <taxon>Metazoa</taxon>
        <taxon>Porifera</taxon>
        <taxon>Hexactinellida</taxon>
        <taxon>Hexasterophora</taxon>
        <taxon>Lyssacinosida</taxon>
        <taxon>Leucopsacidae</taxon>
        <taxon>Oopsacas</taxon>
    </lineage>
</organism>
<sequence>MDEKCKKAKTILKNGSNNLDTEIFFDLVDIDKLINTKATTLNKMLENECFSVEERNFIRRERRKFINRISAKESRIRMKTEMNALEYELDDLMKIRQKLRAEKHVLHKEINDIATKLINPE</sequence>
<dbReference type="Pfam" id="PF00170">
    <property type="entry name" value="bZIP_1"/>
    <property type="match status" value="1"/>
</dbReference>
<feature type="domain" description="BZIP" evidence="2">
    <location>
        <begin position="59"/>
        <end position="117"/>
    </location>
</feature>
<evidence type="ECO:0000256" key="1">
    <source>
        <dbReference type="SAM" id="Coils"/>
    </source>
</evidence>
<protein>
    <recommendedName>
        <fullName evidence="2">BZIP domain-containing protein</fullName>
    </recommendedName>
</protein>
<keyword evidence="1" id="KW-0175">Coiled coil</keyword>
<dbReference type="SUPFAM" id="SSF57959">
    <property type="entry name" value="Leucine zipper domain"/>
    <property type="match status" value="1"/>
</dbReference>
<feature type="coiled-coil region" evidence="1">
    <location>
        <begin position="82"/>
        <end position="109"/>
    </location>
</feature>
<dbReference type="InterPro" id="IPR004827">
    <property type="entry name" value="bZIP"/>
</dbReference>
<evidence type="ECO:0000313" key="4">
    <source>
        <dbReference type="Proteomes" id="UP001165289"/>
    </source>
</evidence>
<evidence type="ECO:0000259" key="2">
    <source>
        <dbReference type="PROSITE" id="PS50217"/>
    </source>
</evidence>
<dbReference type="GO" id="GO:0003700">
    <property type="term" value="F:DNA-binding transcription factor activity"/>
    <property type="evidence" value="ECO:0007669"/>
    <property type="project" value="InterPro"/>
</dbReference>
<dbReference type="AlphaFoldDB" id="A0AAV7JX88"/>